<dbReference type="AlphaFoldDB" id="A0A0E2B671"/>
<proteinExistence type="predicted"/>
<evidence type="ECO:0000313" key="2">
    <source>
        <dbReference type="Proteomes" id="UP000006253"/>
    </source>
</evidence>
<organism evidence="1 2">
    <name type="scientific">Leptospira kirschneri str. H1</name>
    <dbReference type="NCBI Taxonomy" id="1049966"/>
    <lineage>
        <taxon>Bacteria</taxon>
        <taxon>Pseudomonadati</taxon>
        <taxon>Spirochaetota</taxon>
        <taxon>Spirochaetia</taxon>
        <taxon>Leptospirales</taxon>
        <taxon>Leptospiraceae</taxon>
        <taxon>Leptospira</taxon>
    </lineage>
</organism>
<reference evidence="1 2" key="1">
    <citation type="submission" date="2012-10" db="EMBL/GenBank/DDBJ databases">
        <authorList>
            <person name="Harkins D.M."/>
            <person name="Durkin A.S."/>
            <person name="Brinkac L.M."/>
            <person name="Selengut J.D."/>
            <person name="Sanka R."/>
            <person name="DePew J."/>
            <person name="Purushe J."/>
            <person name="Peacock S.J."/>
            <person name="Thaipadungpanit J."/>
            <person name="Wuthiekanun V.W."/>
            <person name="Day N.P."/>
            <person name="Vinetz J.M."/>
            <person name="Sutton G.G."/>
            <person name="Nelson W.C."/>
            <person name="Fouts D.E."/>
        </authorList>
    </citation>
    <scope>NUCLEOTIDE SEQUENCE [LARGE SCALE GENOMIC DNA]</scope>
    <source>
        <strain evidence="1 2">H1</strain>
    </source>
</reference>
<sequence>MLFIAFDTSVLYEVSYNVTNEKQFQESVIAKMNIDRKKTFNID</sequence>
<name>A0A0E2B671_9LEPT</name>
<gene>
    <name evidence="1" type="ORF">LEP1GSC081_3751</name>
</gene>
<accession>A0A0E2B671</accession>
<dbReference type="EMBL" id="AHMY02000028">
    <property type="protein sequence ID" value="EKO16325.1"/>
    <property type="molecule type" value="Genomic_DNA"/>
</dbReference>
<evidence type="ECO:0000313" key="1">
    <source>
        <dbReference type="EMBL" id="EKO16325.1"/>
    </source>
</evidence>
<comment type="caution">
    <text evidence="1">The sequence shown here is derived from an EMBL/GenBank/DDBJ whole genome shotgun (WGS) entry which is preliminary data.</text>
</comment>
<protein>
    <submittedName>
        <fullName evidence="1">Uncharacterized protein</fullName>
    </submittedName>
</protein>
<dbReference type="Proteomes" id="UP000006253">
    <property type="component" value="Unassembled WGS sequence"/>
</dbReference>